<dbReference type="GO" id="GO:0036376">
    <property type="term" value="P:sodium ion export across plasma membrane"/>
    <property type="evidence" value="ECO:0007669"/>
    <property type="project" value="TreeGrafter"/>
</dbReference>
<evidence type="ECO:0000256" key="14">
    <source>
        <dbReference type="PROSITE-ProRule" id="PRU00023"/>
    </source>
</evidence>
<dbReference type="GO" id="GO:0005524">
    <property type="term" value="F:ATP binding"/>
    <property type="evidence" value="ECO:0007669"/>
    <property type="project" value="UniProtKB-KW"/>
</dbReference>
<feature type="transmembrane region" description="Helical" evidence="17">
    <location>
        <begin position="1007"/>
        <end position="1024"/>
    </location>
</feature>
<dbReference type="Pfam" id="PF06325">
    <property type="entry name" value="PrmA"/>
    <property type="match status" value="1"/>
</dbReference>
<dbReference type="SFLD" id="SFLDG00002">
    <property type="entry name" value="C1.7:_P-type_atpase_like"/>
    <property type="match status" value="1"/>
</dbReference>
<keyword evidence="6 15" id="KW-0949">S-adenosyl-L-methionine</keyword>
<dbReference type="Pfam" id="PF08282">
    <property type="entry name" value="Hydrolase_3"/>
    <property type="match status" value="1"/>
</dbReference>
<keyword evidence="20" id="KW-1185">Reference proteome</keyword>
<evidence type="ECO:0000259" key="18">
    <source>
        <dbReference type="SMART" id="SM00831"/>
    </source>
</evidence>
<feature type="transmembrane region" description="Helical" evidence="17">
    <location>
        <begin position="353"/>
        <end position="374"/>
    </location>
</feature>
<proteinExistence type="inferred from homology"/>
<keyword evidence="4 15" id="KW-0489">Methyltransferase</keyword>
<protein>
    <recommendedName>
        <fullName evidence="18">Cation-transporting P-type ATPase N-terminal domain-containing protein</fullName>
    </recommendedName>
</protein>
<evidence type="ECO:0000256" key="2">
    <source>
        <dbReference type="ARBA" id="ARBA00006859"/>
    </source>
</evidence>
<dbReference type="PRINTS" id="PR00121">
    <property type="entry name" value="NAKATPASE"/>
</dbReference>
<dbReference type="PRINTS" id="PR00119">
    <property type="entry name" value="CATATPASE"/>
</dbReference>
<dbReference type="OrthoDB" id="116380at2759"/>
<dbReference type="SUPFAM" id="SSF81665">
    <property type="entry name" value="Calcium ATPase, transmembrane domain M"/>
    <property type="match status" value="1"/>
</dbReference>
<evidence type="ECO:0000313" key="20">
    <source>
        <dbReference type="Proteomes" id="UP000649617"/>
    </source>
</evidence>
<evidence type="ECO:0000256" key="16">
    <source>
        <dbReference type="SAM" id="MobiDB-lite"/>
    </source>
</evidence>
<dbReference type="PANTHER" id="PTHR43294">
    <property type="entry name" value="SODIUM/POTASSIUM-TRANSPORTING ATPASE SUBUNIT ALPHA"/>
    <property type="match status" value="1"/>
</dbReference>
<dbReference type="InterPro" id="IPR029063">
    <property type="entry name" value="SAM-dependent_MTases_sf"/>
</dbReference>
<feature type="repeat" description="ANK" evidence="14">
    <location>
        <begin position="2262"/>
        <end position="2289"/>
    </location>
</feature>
<keyword evidence="7 17" id="KW-0812">Transmembrane</keyword>
<comment type="similarity">
    <text evidence="2">Belongs to the peptidase A22B family.</text>
</comment>
<dbReference type="PROSITE" id="PS50088">
    <property type="entry name" value="ANK_REPEAT"/>
    <property type="match status" value="3"/>
</dbReference>
<dbReference type="InterPro" id="IPR001757">
    <property type="entry name" value="P_typ_ATPase"/>
</dbReference>
<feature type="domain" description="Cation-transporting P-type ATPase N-terminal" evidence="18">
    <location>
        <begin position="69"/>
        <end position="152"/>
    </location>
</feature>
<dbReference type="GO" id="GO:0016274">
    <property type="term" value="F:protein-arginine N-methyltransferase activity"/>
    <property type="evidence" value="ECO:0007669"/>
    <property type="project" value="InterPro"/>
</dbReference>
<dbReference type="Gene3D" id="3.50.30.30">
    <property type="match status" value="1"/>
</dbReference>
<evidence type="ECO:0000256" key="4">
    <source>
        <dbReference type="ARBA" id="ARBA00022603"/>
    </source>
</evidence>
<gene>
    <name evidence="19" type="ORF">SPIL2461_LOCUS6983</name>
</gene>
<dbReference type="Pfam" id="PF22528">
    <property type="entry name" value="PRMT_C"/>
    <property type="match status" value="1"/>
</dbReference>
<feature type="transmembrane region" description="Helical" evidence="17">
    <location>
        <begin position="132"/>
        <end position="154"/>
    </location>
</feature>
<dbReference type="SUPFAM" id="SSF81660">
    <property type="entry name" value="Metal cation-transporting ATPase, ATP-binding domain N"/>
    <property type="match status" value="1"/>
</dbReference>
<evidence type="ECO:0000256" key="11">
    <source>
        <dbReference type="ARBA" id="ARBA00022967"/>
    </source>
</evidence>
<keyword evidence="14" id="KW-0040">ANK repeat</keyword>
<evidence type="ECO:0000256" key="17">
    <source>
        <dbReference type="SAM" id="Phobius"/>
    </source>
</evidence>
<feature type="transmembrane region" description="Helical" evidence="17">
    <location>
        <begin position="1844"/>
        <end position="1863"/>
    </location>
</feature>
<feature type="transmembrane region" description="Helical" evidence="17">
    <location>
        <begin position="1750"/>
        <end position="1773"/>
    </location>
</feature>
<dbReference type="InterPro" id="IPR023298">
    <property type="entry name" value="ATPase_P-typ_TM_dom_sf"/>
</dbReference>
<dbReference type="InterPro" id="IPR036770">
    <property type="entry name" value="Ankyrin_rpt-contain_sf"/>
</dbReference>
<dbReference type="EMBL" id="CAJNIZ010010946">
    <property type="protein sequence ID" value="CAE7308512.1"/>
    <property type="molecule type" value="Genomic_DNA"/>
</dbReference>
<keyword evidence="13 17" id="KW-0472">Membrane</keyword>
<dbReference type="InterPro" id="IPR036412">
    <property type="entry name" value="HAD-like_sf"/>
</dbReference>
<dbReference type="CDD" id="cd02440">
    <property type="entry name" value="AdoMet_MTases"/>
    <property type="match status" value="1"/>
</dbReference>
<evidence type="ECO:0000256" key="15">
    <source>
        <dbReference type="PROSITE-ProRule" id="PRU01015"/>
    </source>
</evidence>
<feature type="repeat" description="ANK" evidence="14">
    <location>
        <begin position="2196"/>
        <end position="2228"/>
    </location>
</feature>
<keyword evidence="3" id="KW-1003">Cell membrane</keyword>
<dbReference type="SUPFAM" id="SSF53335">
    <property type="entry name" value="S-adenosyl-L-methionine-dependent methyltransferases"/>
    <property type="match status" value="1"/>
</dbReference>
<dbReference type="GO" id="GO:0005391">
    <property type="term" value="F:P-type sodium:potassium-exchanging transporter activity"/>
    <property type="evidence" value="ECO:0007669"/>
    <property type="project" value="TreeGrafter"/>
</dbReference>
<evidence type="ECO:0000256" key="8">
    <source>
        <dbReference type="ARBA" id="ARBA00022741"/>
    </source>
</evidence>
<dbReference type="Pfam" id="PF12796">
    <property type="entry name" value="Ank_2"/>
    <property type="match status" value="1"/>
</dbReference>
<dbReference type="NCBIfam" id="TIGR01494">
    <property type="entry name" value="ATPase_P-type"/>
    <property type="match status" value="1"/>
</dbReference>
<feature type="transmembrane region" description="Helical" evidence="17">
    <location>
        <begin position="1036"/>
        <end position="1054"/>
    </location>
</feature>
<dbReference type="InterPro" id="IPR018303">
    <property type="entry name" value="ATPase_P-typ_P_site"/>
</dbReference>
<dbReference type="InterPro" id="IPR004014">
    <property type="entry name" value="ATPase_P-typ_cation-transptr_N"/>
</dbReference>
<dbReference type="Gene3D" id="3.40.50.1000">
    <property type="entry name" value="HAD superfamily/HAD-like"/>
    <property type="match status" value="1"/>
</dbReference>
<dbReference type="InterPro" id="IPR008250">
    <property type="entry name" value="ATPase_P-typ_transduc_dom_A_sf"/>
</dbReference>
<dbReference type="SUPFAM" id="SSF56784">
    <property type="entry name" value="HAD-like"/>
    <property type="match status" value="1"/>
</dbReference>
<keyword evidence="9" id="KW-0378">Hydrolase</keyword>
<dbReference type="GO" id="GO:0032259">
    <property type="term" value="P:methylation"/>
    <property type="evidence" value="ECO:0007669"/>
    <property type="project" value="UniProtKB-KW"/>
</dbReference>
<dbReference type="InterPro" id="IPR002110">
    <property type="entry name" value="Ankyrin_rpt"/>
</dbReference>
<dbReference type="Pfam" id="PF00690">
    <property type="entry name" value="Cation_ATPase_N"/>
    <property type="match status" value="1"/>
</dbReference>
<dbReference type="Pfam" id="PF00122">
    <property type="entry name" value="E1-E2_ATPase"/>
    <property type="match status" value="1"/>
</dbReference>
<dbReference type="SUPFAM" id="SSF81653">
    <property type="entry name" value="Calcium ATPase, transduction domain A"/>
    <property type="match status" value="1"/>
</dbReference>
<evidence type="ECO:0000256" key="5">
    <source>
        <dbReference type="ARBA" id="ARBA00022679"/>
    </source>
</evidence>
<dbReference type="InterPro" id="IPR023299">
    <property type="entry name" value="ATPase_P-typ_cyto_dom_N"/>
</dbReference>
<feature type="transmembrane region" description="Helical" evidence="17">
    <location>
        <begin position="1683"/>
        <end position="1702"/>
    </location>
</feature>
<evidence type="ECO:0000256" key="13">
    <source>
        <dbReference type="ARBA" id="ARBA00023136"/>
    </source>
</evidence>
<name>A0A812NQ15_SYMPI</name>
<reference evidence="19" key="1">
    <citation type="submission" date="2021-02" db="EMBL/GenBank/DDBJ databases">
        <authorList>
            <person name="Dougan E. K."/>
            <person name="Rhodes N."/>
            <person name="Thang M."/>
            <person name="Chan C."/>
        </authorList>
    </citation>
    <scope>NUCLEOTIDE SEQUENCE</scope>
</reference>
<dbReference type="SFLD" id="SFLDF00027">
    <property type="entry name" value="p-type_atpase"/>
    <property type="match status" value="1"/>
</dbReference>
<feature type="transmembrane region" description="Helical" evidence="17">
    <location>
        <begin position="1723"/>
        <end position="1744"/>
    </location>
</feature>
<feature type="transmembrane region" description="Helical" evidence="17">
    <location>
        <begin position="969"/>
        <end position="987"/>
    </location>
</feature>
<dbReference type="SMART" id="SM00248">
    <property type="entry name" value="ANK"/>
    <property type="match status" value="4"/>
</dbReference>
<dbReference type="SMART" id="SM00730">
    <property type="entry name" value="PSN"/>
    <property type="match status" value="1"/>
</dbReference>
<dbReference type="InterPro" id="IPR050510">
    <property type="entry name" value="Cation_transp_ATPase_P-type"/>
</dbReference>
<dbReference type="InterPro" id="IPR023214">
    <property type="entry name" value="HAD_sf"/>
</dbReference>
<dbReference type="Pfam" id="PF00689">
    <property type="entry name" value="Cation_ATPase_C"/>
    <property type="match status" value="1"/>
</dbReference>
<evidence type="ECO:0000313" key="19">
    <source>
        <dbReference type="EMBL" id="CAE7308512.1"/>
    </source>
</evidence>
<keyword evidence="10" id="KW-0067">ATP-binding</keyword>
<dbReference type="InterPro" id="IPR025799">
    <property type="entry name" value="Arg_MeTrfase"/>
</dbReference>
<keyword evidence="12 17" id="KW-1133">Transmembrane helix</keyword>
<feature type="transmembrane region" description="Helical" evidence="17">
    <location>
        <begin position="915"/>
        <end position="938"/>
    </location>
</feature>
<dbReference type="InterPro" id="IPR006068">
    <property type="entry name" value="ATPase_P-typ_cation-transptr_C"/>
</dbReference>
<dbReference type="Gene3D" id="3.40.1110.10">
    <property type="entry name" value="Calcium-transporting ATPase, cytoplasmic domain N"/>
    <property type="match status" value="1"/>
</dbReference>
<evidence type="ECO:0000256" key="3">
    <source>
        <dbReference type="ARBA" id="ARBA00022475"/>
    </source>
</evidence>
<sequence length="2289" mass="249633">MEHSHRELLISNILPTNEAKNVNGSNFARSESHISNSSAIIIEAEACRQRYKRLHPKDITEDEKDYKTLVHTIQPDRLSAIFKSKLGEGSCKTGLCGLKEEQARVYFNVYGKNEITPPKRENIWIKLLRQTFLGIFNILLWSCVAAEVALILIFSGETAGSEASAPNATAANEALAAHSEEGPDYVTPIILSSVIVMAALLQWYSELKAESQMEAMQKLQAAAKVPAVRIDKGRRVDLEVDPLHLVPGDIIFLQAGDRIPADVRILHCTDGTEVDNSALTGESMPEPRHTKTEPVTCPPPEARNLAFFGTTVLKGNATCLVHATGDATFLGKIAQGIKSSRVKSTLEIQIEHFVHIIAVVAICVGLLSLLANLLSPVKRGPAEILQNSAAALFAQVPEGLLPTVTISLMIASDQMATRNVIVRKIDAVETLGCVSVFCSDKTGTLTTGEMAVQDLVVPVAGASLGLEVHNRDKDSGKFKAMKSLETTSLCGILNNGAEHKVEKGEERWTGSPTEVAILRACAEVAGGPGPTATLKSKPENYKTFEIPFNSENKWMLTIHGTAGQGNYFAILKGAPERVLKYTTLAADATSMGKIEQQLQDLMGQGRRVLCIAKRDIASNEIPAGGKFEGTNASDCNFPMKDFEFVGLYGIEDPPKKGVDEAVLMAQRAGVKVVMVTGDHPDTARAIAGRINILGSSADEANEAEQLQGASEFSVITGVMLDNRIPRGDNFTDEEPEENVKWWRKAVQHTRVFARVSPIHKQVIVQAYQKYGYQGIGDIVAMTGDGVNDAPALKQAEVGVAMGQRGTEVAKDASDIVLHDDNFSSVVKGMEQGRLSSENLQKSIMYTLCSKVPQVAPTFGELFGVPQALTVAQVLLIDIGTDIWTAIAYALQPAESKLMERAPRHPRYEKMVNCKVLVYSYGYIGQLQMLFCWLMFFWATPGMWDLYMSGKSPNDYALEDFETDTMGMTVYYWTLVVGQIAAAVSTTTKLQSVFGLGTTPYCFPNSTLNLMFLGEIVMGLAAIYCPPIQSAFKTGWIPMRAVTLPWVAFAGIILADEIRKMVARSCEESSSKPIPQRRAVAVALPSMRTTEEMTKIVQIVSSWLEPQYTDKRVWPGAKRVRGFSRIDGYVHYYGKLKNHEGMLRDSARNEAYDAALARAALKLKGATVMDIGTGSGILALLAAKHGAKKVYAIEGSPDIARVASRLARANGYAGVIEVIPKHLESVAREEVGQVDVIVSELFSHFLVGELGLQAVTYAASRFLKPDGLVLPAAAWLRLSPFEDPTLGAELRSRHNFWQNVDFMGFDLTPALPLAVEQQMKELVLDIVDSDQLLVPPAKSPGHFLDLGGTKDVKDWRKIDFELKFPTRSKDALIDGLCGWWDAVFSGDCMGEDPPVLSTSPEAPLTVWAHCRFMLSRPLPVSATDKLRVHCQMRSHKLRESYTVSMELSNDTTREKATVGPVELSDVYARHFAKSNPFPAAAMKGRPACVWMKSALNGKREGKIRSDVWGEEERSQTCEAIGGSVYEEQPSSASFLSDKKTLVETEVQRGNCTFVDKAALDVNFGNPVRMPDATSIFNYRPHWGAVPHPGAPVLLAIKKPEQQGAALNAQAAGAAGVLVAFDTDRVAAMGGSNSSVENSKVHIFAVAVGKSLGAKISNELRSMESQPVVASVTAYEPPVMNVSEFILILIATGLVAAGTFFSTADMRQTGFSSAIAPQAEEVQEVDTVMAGSFCLVGSAMLVFLFFFMKYMIYVIMFSFCVGGAMCLAQFIAMSLHHYVPRTKQRVVDVPQIGPVTEAECFAAVPAVALAVCWFIFRNSEYGWPFQDIIGAGFLCWMQRTLRLPNLKTATVLLTAMFFFDIYWVFISVHQFKESVMVSVATGAGSKANEPLCTFKYLEEGHYCSFIDHEDGQRRAARCPDVDAAIGESKYVLSLQPMRGNFSGMCLDFLLIRACQRGKLFGEGDETVSMSVVIPMVDGKGSRLSSSPGGCDVLQDADQFGSIVGKAYAVSKLDKPGFSTWQSLFEGAGRYVVKPLAPDDEDGESWISLHPQGRVSPSCLASISAALAETEALLAKQSFTPSTRMMPSAPDAELEVKLTSGDEPVQDRVKSLEQDPELKEMFEDIKKNGMEAAMKYYQDENLMLKISQKMGGLPEDLQPVLRKIEETPLTLHEAAKNGDVKAVQDFLQKKKPLDSQDHKGITALGYAIGSNRIAVVKLLLDSRANPFAVDSNGNSGLHYSAGYGRKELLEYLLKVGINVNQRNAQGQTPLAVAQLNKQEATVELLLAHGAQA</sequence>
<dbReference type="PROSITE" id="PS00154">
    <property type="entry name" value="ATPASE_E1_E2"/>
    <property type="match status" value="1"/>
</dbReference>
<keyword evidence="8" id="KW-0547">Nucleotide-binding</keyword>
<dbReference type="Gene3D" id="2.70.150.10">
    <property type="entry name" value="Calcium-transporting ATPase, cytoplasmic transduction domain A"/>
    <property type="match status" value="1"/>
</dbReference>
<evidence type="ECO:0000256" key="10">
    <source>
        <dbReference type="ARBA" id="ARBA00022840"/>
    </source>
</evidence>
<dbReference type="PANTHER" id="PTHR43294:SF21">
    <property type="entry name" value="CATION TRANSPORTING ATPASE"/>
    <property type="match status" value="1"/>
</dbReference>
<feature type="region of interest" description="Disordered" evidence="16">
    <location>
        <begin position="276"/>
        <end position="296"/>
    </location>
</feature>
<keyword evidence="11" id="KW-1278">Translocase</keyword>
<evidence type="ECO:0000256" key="9">
    <source>
        <dbReference type="ARBA" id="ARBA00022801"/>
    </source>
</evidence>
<comment type="caution">
    <text evidence="19">The sequence shown here is derived from an EMBL/GenBank/DDBJ whole genome shotgun (WGS) entry which is preliminary data.</text>
</comment>
<dbReference type="Proteomes" id="UP000649617">
    <property type="component" value="Unassembled WGS sequence"/>
</dbReference>
<evidence type="ECO:0000256" key="1">
    <source>
        <dbReference type="ARBA" id="ARBA00004651"/>
    </source>
</evidence>
<dbReference type="SMART" id="SM00831">
    <property type="entry name" value="Cation_ATPase_N"/>
    <property type="match status" value="1"/>
</dbReference>
<dbReference type="Pfam" id="PF13246">
    <property type="entry name" value="Cation_ATPase"/>
    <property type="match status" value="1"/>
</dbReference>
<keyword evidence="5 15" id="KW-0808">Transferase</keyword>
<feature type="repeat" description="ANK" evidence="14">
    <location>
        <begin position="2229"/>
        <end position="2261"/>
    </location>
</feature>
<dbReference type="PROSITE" id="PS50297">
    <property type="entry name" value="ANK_REP_REGION"/>
    <property type="match status" value="2"/>
</dbReference>
<comment type="subcellular location">
    <subcellularLocation>
        <location evidence="1">Cell membrane</location>
        <topology evidence="1">Multi-pass membrane protein</topology>
    </subcellularLocation>
</comment>
<dbReference type="GO" id="GO:1990573">
    <property type="term" value="P:potassium ion import across plasma membrane"/>
    <property type="evidence" value="ECO:0007669"/>
    <property type="project" value="TreeGrafter"/>
</dbReference>
<dbReference type="GO" id="GO:0042500">
    <property type="term" value="F:aspartic endopeptidase activity, intramembrane cleaving"/>
    <property type="evidence" value="ECO:0007669"/>
    <property type="project" value="InterPro"/>
</dbReference>
<dbReference type="InterPro" id="IPR055135">
    <property type="entry name" value="PRMT_dom"/>
</dbReference>
<dbReference type="GO" id="GO:0006883">
    <property type="term" value="P:intracellular sodium ion homeostasis"/>
    <property type="evidence" value="ECO:0007669"/>
    <property type="project" value="TreeGrafter"/>
</dbReference>
<organism evidence="19 20">
    <name type="scientific">Symbiodinium pilosum</name>
    <name type="common">Dinoflagellate</name>
    <dbReference type="NCBI Taxonomy" id="2952"/>
    <lineage>
        <taxon>Eukaryota</taxon>
        <taxon>Sar</taxon>
        <taxon>Alveolata</taxon>
        <taxon>Dinophyceae</taxon>
        <taxon>Suessiales</taxon>
        <taxon>Symbiodiniaceae</taxon>
        <taxon>Symbiodinium</taxon>
    </lineage>
</organism>
<dbReference type="Gene3D" id="3.40.50.150">
    <property type="entry name" value="Vaccinia Virus protein VP39"/>
    <property type="match status" value="1"/>
</dbReference>
<dbReference type="Gene3D" id="1.20.1110.10">
    <property type="entry name" value="Calcium-transporting ATPase, transmembrane domain"/>
    <property type="match status" value="1"/>
</dbReference>
<dbReference type="InterPro" id="IPR006639">
    <property type="entry name" value="Preselin/SPP"/>
</dbReference>
<dbReference type="GO" id="GO:0016887">
    <property type="term" value="F:ATP hydrolysis activity"/>
    <property type="evidence" value="ECO:0007669"/>
    <property type="project" value="InterPro"/>
</dbReference>
<dbReference type="InterPro" id="IPR007369">
    <property type="entry name" value="Peptidase_A22B_SPP"/>
</dbReference>
<dbReference type="SUPFAM" id="SSF48403">
    <property type="entry name" value="Ankyrin repeat"/>
    <property type="match status" value="1"/>
</dbReference>
<evidence type="ECO:0000256" key="6">
    <source>
        <dbReference type="ARBA" id="ARBA00022691"/>
    </source>
</evidence>
<dbReference type="PROSITE" id="PS51678">
    <property type="entry name" value="SAM_MT_PRMT"/>
    <property type="match status" value="1"/>
</dbReference>
<dbReference type="GO" id="GO:1902600">
    <property type="term" value="P:proton transmembrane transport"/>
    <property type="evidence" value="ECO:0007669"/>
    <property type="project" value="TreeGrafter"/>
</dbReference>
<feature type="transmembrane region" description="Helical" evidence="17">
    <location>
        <begin position="185"/>
        <end position="204"/>
    </location>
</feature>
<evidence type="ECO:0000256" key="12">
    <source>
        <dbReference type="ARBA" id="ARBA00022989"/>
    </source>
</evidence>
<accession>A0A812NQ15</accession>
<dbReference type="GO" id="GO:0005886">
    <property type="term" value="C:plasma membrane"/>
    <property type="evidence" value="ECO:0007669"/>
    <property type="project" value="UniProtKB-SubCell"/>
</dbReference>
<evidence type="ECO:0000256" key="7">
    <source>
        <dbReference type="ARBA" id="ARBA00022692"/>
    </source>
</evidence>
<dbReference type="GO" id="GO:0030007">
    <property type="term" value="P:intracellular potassium ion homeostasis"/>
    <property type="evidence" value="ECO:0007669"/>
    <property type="project" value="TreeGrafter"/>
</dbReference>
<dbReference type="Gene3D" id="1.25.40.20">
    <property type="entry name" value="Ankyrin repeat-containing domain"/>
    <property type="match status" value="1"/>
</dbReference>
<dbReference type="Gene3D" id="2.70.160.11">
    <property type="entry name" value="Hnrnp arginine n-methyltransferase1"/>
    <property type="match status" value="1"/>
</dbReference>
<dbReference type="InterPro" id="IPR044492">
    <property type="entry name" value="P_typ_ATPase_HD_dom"/>
</dbReference>
<dbReference type="Pfam" id="PF04258">
    <property type="entry name" value="Peptidase_A22B"/>
    <property type="match status" value="1"/>
</dbReference>
<dbReference type="SFLD" id="SFLDS00003">
    <property type="entry name" value="Haloacid_Dehalogenase"/>
    <property type="match status" value="1"/>
</dbReference>
<dbReference type="InterPro" id="IPR059000">
    <property type="entry name" value="ATPase_P-type_domA"/>
</dbReference>